<dbReference type="NCBIfam" id="NF002874">
    <property type="entry name" value="PRK03244.1"/>
    <property type="match status" value="1"/>
</dbReference>
<dbReference type="InterPro" id="IPR015422">
    <property type="entry name" value="PyrdxlP-dep_Trfase_small"/>
</dbReference>
<feature type="binding site" evidence="5">
    <location>
        <position position="309"/>
    </location>
    <ligand>
        <name>N(2)-acetyl-L-ornithine</name>
        <dbReference type="ChEBI" id="CHEBI:57805"/>
    </ligand>
</feature>
<proteinExistence type="inferred from homology"/>
<feature type="binding site" evidence="5">
    <location>
        <position position="164"/>
    </location>
    <ligand>
        <name>N(2)-acetyl-L-ornithine</name>
        <dbReference type="ChEBI" id="CHEBI:57805"/>
    </ligand>
</feature>
<name>A0ABV6P854_9MICC</name>
<dbReference type="InterPro" id="IPR004636">
    <property type="entry name" value="AcOrn/SuccOrn_fam"/>
</dbReference>
<comment type="catalytic activity">
    <reaction evidence="5">
        <text>N(2)-acetyl-L-ornithine + 2-oxoglutarate = N-acetyl-L-glutamate 5-semialdehyde + L-glutamate</text>
        <dbReference type="Rhea" id="RHEA:18049"/>
        <dbReference type="ChEBI" id="CHEBI:16810"/>
        <dbReference type="ChEBI" id="CHEBI:29123"/>
        <dbReference type="ChEBI" id="CHEBI:29985"/>
        <dbReference type="ChEBI" id="CHEBI:57805"/>
        <dbReference type="EC" id="2.6.1.11"/>
    </reaction>
</comment>
<comment type="miscellaneous">
    <text evidence="5">May also have succinyldiaminopimelate aminotransferase activity, thus carrying out the corresponding step in lysine biosynthesis.</text>
</comment>
<comment type="cofactor">
    <cofactor evidence="5">
        <name>pyridoxal 5'-phosphate</name>
        <dbReference type="ChEBI" id="CHEBI:597326"/>
    </cofactor>
    <text evidence="5">Binds 1 pyridoxal phosphate per subunit.</text>
</comment>
<dbReference type="Proteomes" id="UP001589862">
    <property type="component" value="Unassembled WGS sequence"/>
</dbReference>
<feature type="binding site" evidence="5">
    <location>
        <begin position="128"/>
        <end position="129"/>
    </location>
    <ligand>
        <name>pyridoxal 5'-phosphate</name>
        <dbReference type="ChEBI" id="CHEBI:597326"/>
    </ligand>
</feature>
<keyword evidence="5" id="KW-0963">Cytoplasm</keyword>
<dbReference type="Gene3D" id="3.90.1150.10">
    <property type="entry name" value="Aspartate Aminotransferase, domain 1"/>
    <property type="match status" value="1"/>
</dbReference>
<evidence type="ECO:0000256" key="1">
    <source>
        <dbReference type="ARBA" id="ARBA00022576"/>
    </source>
</evidence>
<sequence length="431" mass="45460">MNTNPMQTQNPGLTSELATGQSQETLLQRYQDAILGIFGSPSRTLVKGEGSRVWDANGKSYLDLLAGISVNALGHCHPKWVKAIADQASTLGHISNLFTSPTQIALAEKLLGLAQAPEGSKVFFANSGTEANEAAFKLARRHGNADPSGQRRRILALERGFHGRTIGALAMTAKTQYRTPFEPMPAGVEHIPFGDIAALEQHIDETVAAVIMEPIQGEAGVYGLSREYLQKARALTREHGALLIYDEVQSGMGRTGSWFAHQGVEAELGSVQPDAMTLAKGLGAGFPIGAMLTFGTEASELLQPGQHGTTFGGNPLATAAALATISVMEEEQLLSHAKQKGRQTAATLEGLDCVAEVREHGLLIGVDLKPVENSSGIGAAVVAAGLEAGFILNATGPNTLRIAPPLVITEAELDEFCQALPELYAAAQQKG</sequence>
<feature type="binding site" evidence="5">
    <location>
        <position position="310"/>
    </location>
    <ligand>
        <name>pyridoxal 5'-phosphate</name>
        <dbReference type="ChEBI" id="CHEBI:597326"/>
    </ligand>
</feature>
<reference evidence="6 7" key="1">
    <citation type="submission" date="2024-09" db="EMBL/GenBank/DDBJ databases">
        <authorList>
            <person name="Sun Q."/>
            <person name="Mori K."/>
        </authorList>
    </citation>
    <scope>NUCLEOTIDE SEQUENCE [LARGE SCALE GENOMIC DNA]</scope>
    <source>
        <strain evidence="6 7">NCAIM B.02604</strain>
    </source>
</reference>
<dbReference type="PANTHER" id="PTHR11986:SF79">
    <property type="entry name" value="ACETYLORNITHINE AMINOTRANSFERASE, MITOCHONDRIAL"/>
    <property type="match status" value="1"/>
</dbReference>
<dbReference type="NCBIfam" id="NF002325">
    <property type="entry name" value="PRK01278.1"/>
    <property type="match status" value="1"/>
</dbReference>
<dbReference type="InterPro" id="IPR050103">
    <property type="entry name" value="Class-III_PLP-dep_AT"/>
</dbReference>
<keyword evidence="5" id="KW-0055">Arginine biosynthesis</keyword>
<keyword evidence="2 5" id="KW-0028">Amino-acid biosynthesis</keyword>
<comment type="pathway">
    <text evidence="5">Amino-acid biosynthesis; L-arginine biosynthesis; N(2)-acetyl-L-ornithine from L-glutamate: step 4/4.</text>
</comment>
<feature type="binding site" evidence="5">
    <location>
        <begin position="246"/>
        <end position="249"/>
    </location>
    <ligand>
        <name>pyridoxal 5'-phosphate</name>
        <dbReference type="ChEBI" id="CHEBI:597326"/>
    </ligand>
</feature>
<protein>
    <recommendedName>
        <fullName evidence="5">Acetylornithine aminotransferase</fullName>
        <shortName evidence="5">ACOAT</shortName>
        <ecNumber evidence="5">2.6.1.11</ecNumber>
    </recommendedName>
</protein>
<dbReference type="InterPro" id="IPR015424">
    <property type="entry name" value="PyrdxlP-dep_Trfase"/>
</dbReference>
<dbReference type="Gene3D" id="3.40.640.10">
    <property type="entry name" value="Type I PLP-dependent aspartate aminotransferase-like (Major domain)"/>
    <property type="match status" value="1"/>
</dbReference>
<dbReference type="PIRSF" id="PIRSF000521">
    <property type="entry name" value="Transaminase_4ab_Lys_Orn"/>
    <property type="match status" value="1"/>
</dbReference>
<dbReference type="EC" id="2.6.1.11" evidence="5"/>
<comment type="subunit">
    <text evidence="5">Homodimer.</text>
</comment>
<keyword evidence="4 5" id="KW-0663">Pyridoxal phosphate</keyword>
<dbReference type="EMBL" id="JBHLUB010000003">
    <property type="protein sequence ID" value="MFC0581306.1"/>
    <property type="molecule type" value="Genomic_DNA"/>
</dbReference>
<dbReference type="NCBIfam" id="TIGR00707">
    <property type="entry name" value="argD"/>
    <property type="match status" value="1"/>
</dbReference>
<accession>A0ABV6P854</accession>
<comment type="similarity">
    <text evidence="5">Belongs to the class-III pyridoxal-phosphate-dependent aminotransferase family. ArgD subfamily.</text>
</comment>
<feature type="modified residue" description="N6-(pyridoxal phosphate)lysine" evidence="5">
    <location>
        <position position="280"/>
    </location>
</feature>
<dbReference type="InterPro" id="IPR015421">
    <property type="entry name" value="PyrdxlP-dep_Trfase_major"/>
</dbReference>
<organism evidence="6 7">
    <name type="scientific">Micrococcoides hystricis</name>
    <dbReference type="NCBI Taxonomy" id="1572761"/>
    <lineage>
        <taxon>Bacteria</taxon>
        <taxon>Bacillati</taxon>
        <taxon>Actinomycetota</taxon>
        <taxon>Actinomycetes</taxon>
        <taxon>Micrococcales</taxon>
        <taxon>Micrococcaceae</taxon>
        <taxon>Micrococcoides</taxon>
    </lineage>
</organism>
<dbReference type="CDD" id="cd00610">
    <property type="entry name" value="OAT_like"/>
    <property type="match status" value="1"/>
</dbReference>
<evidence type="ECO:0000256" key="5">
    <source>
        <dbReference type="HAMAP-Rule" id="MF_01107"/>
    </source>
</evidence>
<keyword evidence="3 5" id="KW-0808">Transferase</keyword>
<evidence type="ECO:0000256" key="2">
    <source>
        <dbReference type="ARBA" id="ARBA00022605"/>
    </source>
</evidence>
<evidence type="ECO:0000256" key="3">
    <source>
        <dbReference type="ARBA" id="ARBA00022679"/>
    </source>
</evidence>
<feature type="binding site" evidence="5">
    <location>
        <position position="161"/>
    </location>
    <ligand>
        <name>pyridoxal 5'-phosphate</name>
        <dbReference type="ChEBI" id="CHEBI:597326"/>
    </ligand>
</feature>
<evidence type="ECO:0000256" key="4">
    <source>
        <dbReference type="ARBA" id="ARBA00022898"/>
    </source>
</evidence>
<dbReference type="HAMAP" id="MF_01107">
    <property type="entry name" value="ArgD_aminotrans_3"/>
    <property type="match status" value="1"/>
</dbReference>
<dbReference type="PANTHER" id="PTHR11986">
    <property type="entry name" value="AMINOTRANSFERASE CLASS III"/>
    <property type="match status" value="1"/>
</dbReference>
<dbReference type="GO" id="GO:0003992">
    <property type="term" value="F:N2-acetyl-L-ornithine:2-oxoglutarate 5-aminotransferase activity"/>
    <property type="evidence" value="ECO:0007669"/>
    <property type="project" value="UniProtKB-EC"/>
</dbReference>
<dbReference type="SUPFAM" id="SSF53383">
    <property type="entry name" value="PLP-dependent transferases"/>
    <property type="match status" value="1"/>
</dbReference>
<evidence type="ECO:0000313" key="6">
    <source>
        <dbReference type="EMBL" id="MFC0581306.1"/>
    </source>
</evidence>
<comment type="subcellular location">
    <subcellularLocation>
        <location evidence="5">Cytoplasm</location>
    </subcellularLocation>
</comment>
<dbReference type="InterPro" id="IPR005814">
    <property type="entry name" value="Aminotrans_3"/>
</dbReference>
<evidence type="ECO:0000313" key="7">
    <source>
        <dbReference type="Proteomes" id="UP001589862"/>
    </source>
</evidence>
<gene>
    <name evidence="5" type="primary">argD</name>
    <name evidence="6" type="ORF">ACFFFR_02725</name>
</gene>
<dbReference type="Pfam" id="PF00202">
    <property type="entry name" value="Aminotran_3"/>
    <property type="match status" value="1"/>
</dbReference>
<keyword evidence="1 5" id="KW-0032">Aminotransferase</keyword>
<comment type="caution">
    <text evidence="6">The sequence shown here is derived from an EMBL/GenBank/DDBJ whole genome shotgun (WGS) entry which is preliminary data.</text>
</comment>
<keyword evidence="7" id="KW-1185">Reference proteome</keyword>